<protein>
    <submittedName>
        <fullName evidence="1">Uncharacterized protein</fullName>
    </submittedName>
</protein>
<dbReference type="EMBL" id="LJPM01000331">
    <property type="protein sequence ID" value="KPW18160.1"/>
    <property type="molecule type" value="Genomic_DNA"/>
</dbReference>
<gene>
    <name evidence="1" type="ORF">ALO91_05860</name>
</gene>
<accession>A0A0P9HRX1</accession>
<dbReference type="AlphaFoldDB" id="A0A0P9HRX1"/>
<comment type="caution">
    <text evidence="1">The sequence shown here is derived from an EMBL/GenBank/DDBJ whole genome shotgun (WGS) entry which is preliminary data.</text>
</comment>
<evidence type="ECO:0000313" key="2">
    <source>
        <dbReference type="Proteomes" id="UP000050297"/>
    </source>
</evidence>
<name>A0A0P9HRX1_PSESX</name>
<proteinExistence type="predicted"/>
<dbReference type="Proteomes" id="UP000050297">
    <property type="component" value="Unassembled WGS sequence"/>
</dbReference>
<sequence length="310" mass="33935">MVTRRPGVELALETQHGQRQTAADRLGHDDDVGFDPRMFEGKHLAGTAKAGLHFIQNQQNAVLARDFANLAQPCCRCRIDTALALHRFQNHRRRQRHTAFHVLDELGEVVTQRFGPGLAANAQRATIFMGIRQELHTGHQISDGVFWRSVAGQRQGSVGHAVVGAGKADDVMATGGGLGQFDRGFDRVGPGRTAKLQAVIAPLSWQQTQQRFAESVLDRSGQIKGVHGHARGQKAVETGHDGFVIVTQCQCSGSGQTIQVRGALDIRDPHAMCLGDRQWQLAGVTPYIRFKLALPVQIVGIGFLRRSRVQ</sequence>
<organism evidence="1 2">
    <name type="scientific">Pseudomonas syringae pv. aceris</name>
    <dbReference type="NCBI Taxonomy" id="199198"/>
    <lineage>
        <taxon>Bacteria</taxon>
        <taxon>Pseudomonadati</taxon>
        <taxon>Pseudomonadota</taxon>
        <taxon>Gammaproteobacteria</taxon>
        <taxon>Pseudomonadales</taxon>
        <taxon>Pseudomonadaceae</taxon>
        <taxon>Pseudomonas</taxon>
        <taxon>Pseudomonas syringae</taxon>
    </lineage>
</organism>
<reference evidence="1 2" key="1">
    <citation type="submission" date="2015-09" db="EMBL/GenBank/DDBJ databases">
        <title>Genome announcement of multiple Pseudomonas syringae strains.</title>
        <authorList>
            <person name="Thakur S."/>
            <person name="Wang P.W."/>
            <person name="Gong Y."/>
            <person name="Weir B.S."/>
            <person name="Guttman D.S."/>
        </authorList>
    </citation>
    <scope>NUCLEOTIDE SEQUENCE [LARGE SCALE GENOMIC DNA]</scope>
    <source>
        <strain evidence="1 2">ICMP2802</strain>
    </source>
</reference>
<evidence type="ECO:0000313" key="1">
    <source>
        <dbReference type="EMBL" id="KPW18160.1"/>
    </source>
</evidence>